<gene>
    <name evidence="2" type="ORF">RJ45_07415</name>
</gene>
<dbReference type="Proteomes" id="UP000031278">
    <property type="component" value="Unassembled WGS sequence"/>
</dbReference>
<proteinExistence type="predicted"/>
<feature type="transmembrane region" description="Helical" evidence="1">
    <location>
        <begin position="123"/>
        <end position="144"/>
    </location>
</feature>
<name>A0A0B9G6N3_9GAMM</name>
<sequence>MEYLLTIFKLIASCVAVFGALIGFAHNKFKRRSAMIAEYNHAKSFLKEADQLHPYARELGYQTVAGSQYVNPSEVEYVLTLQNPVKSLAYYVKGRGYFLPFDENKSYQFQFKERYQSKSLRKAISLFYSIVYFISALASISPIIFSQFIKGVTPEIYVASLTSSLLVFGILAYISLQKHLEIYFAECLFEGQEIHDEMRLVQS</sequence>
<dbReference type="AlphaFoldDB" id="A0A0B9G6N3"/>
<comment type="caution">
    <text evidence="2">The sequence shown here is derived from an EMBL/GenBank/DDBJ whole genome shotgun (WGS) entry which is preliminary data.</text>
</comment>
<organism evidence="2 3">
    <name type="scientific">Photobacterium gaetbulicola</name>
    <dbReference type="NCBI Taxonomy" id="1295392"/>
    <lineage>
        <taxon>Bacteria</taxon>
        <taxon>Pseudomonadati</taxon>
        <taxon>Pseudomonadota</taxon>
        <taxon>Gammaproteobacteria</taxon>
        <taxon>Vibrionales</taxon>
        <taxon>Vibrionaceae</taxon>
        <taxon>Photobacterium</taxon>
    </lineage>
</organism>
<evidence type="ECO:0000313" key="3">
    <source>
        <dbReference type="Proteomes" id="UP000031278"/>
    </source>
</evidence>
<feature type="transmembrane region" description="Helical" evidence="1">
    <location>
        <begin position="156"/>
        <end position="176"/>
    </location>
</feature>
<evidence type="ECO:0000313" key="2">
    <source>
        <dbReference type="EMBL" id="KHT64264.1"/>
    </source>
</evidence>
<dbReference type="EMBL" id="JWLZ01000105">
    <property type="protein sequence ID" value="KHT64264.1"/>
    <property type="molecule type" value="Genomic_DNA"/>
</dbReference>
<feature type="transmembrane region" description="Helical" evidence="1">
    <location>
        <begin position="6"/>
        <end position="25"/>
    </location>
</feature>
<reference evidence="2 3" key="1">
    <citation type="submission" date="2014-12" db="EMBL/GenBank/DDBJ databases">
        <title>Genome sequencing of Photobacterium gaetbulicola AD005a.</title>
        <authorList>
            <person name="Adrian T.G.S."/>
            <person name="Chan K.G."/>
        </authorList>
    </citation>
    <scope>NUCLEOTIDE SEQUENCE [LARGE SCALE GENOMIC DNA]</scope>
    <source>
        <strain evidence="2 3">AD005a</strain>
    </source>
</reference>
<evidence type="ECO:0000256" key="1">
    <source>
        <dbReference type="SAM" id="Phobius"/>
    </source>
</evidence>
<keyword evidence="1" id="KW-0812">Transmembrane</keyword>
<keyword evidence="1" id="KW-1133">Transmembrane helix</keyword>
<keyword evidence="1" id="KW-0472">Membrane</keyword>
<protein>
    <submittedName>
        <fullName evidence="2">Uncharacterized protein</fullName>
    </submittedName>
</protein>
<accession>A0A0B9G6N3</accession>
<dbReference type="RefSeq" id="WP_039460267.1">
    <property type="nucleotide sequence ID" value="NZ_JWLZ01000105.1"/>
</dbReference>